<accession>A0AAW0N9I9</accession>
<dbReference type="InterPro" id="IPR029255">
    <property type="entry name" value="CLN6"/>
</dbReference>
<feature type="transmembrane region" description="Helical" evidence="1">
    <location>
        <begin position="119"/>
        <end position="137"/>
    </location>
</feature>
<evidence type="ECO:0000313" key="2">
    <source>
        <dbReference type="EMBL" id="KAK7890914.1"/>
    </source>
</evidence>
<dbReference type="Pfam" id="PF15156">
    <property type="entry name" value="CLN6"/>
    <property type="match status" value="1"/>
</dbReference>
<keyword evidence="1" id="KW-0812">Transmembrane</keyword>
<protein>
    <submittedName>
        <fullName evidence="2">Uncharacterized protein</fullName>
    </submittedName>
</protein>
<organism evidence="2 3">
    <name type="scientific">Mugilogobius chulae</name>
    <name type="common">yellowstripe goby</name>
    <dbReference type="NCBI Taxonomy" id="88201"/>
    <lineage>
        <taxon>Eukaryota</taxon>
        <taxon>Metazoa</taxon>
        <taxon>Chordata</taxon>
        <taxon>Craniata</taxon>
        <taxon>Vertebrata</taxon>
        <taxon>Euteleostomi</taxon>
        <taxon>Actinopterygii</taxon>
        <taxon>Neopterygii</taxon>
        <taxon>Teleostei</taxon>
        <taxon>Neoteleostei</taxon>
        <taxon>Acanthomorphata</taxon>
        <taxon>Gobiaria</taxon>
        <taxon>Gobiiformes</taxon>
        <taxon>Gobioidei</taxon>
        <taxon>Gobiidae</taxon>
        <taxon>Gobionellinae</taxon>
        <taxon>Mugilogobius</taxon>
    </lineage>
</organism>
<keyword evidence="1" id="KW-1133">Transmembrane helix</keyword>
<dbReference type="PANTHER" id="PTHR16244:SF2">
    <property type="entry name" value="CEROID-LIPOFUSCINOSIS NEURONAL PROTEIN 6"/>
    <property type="match status" value="1"/>
</dbReference>
<gene>
    <name evidence="2" type="ORF">WMY93_022877</name>
</gene>
<sequence length="230" mass="25775">METHRSPLRVSLMHHISLTGLLDAARGDQAPCWRVLQAGLRRGSGSVQASLPPGSVDSVSAPVLILDLARPVVMWMFPLGWFPVNRPGPAECLHLLYCCSSPLLLIKFLERSPRTLPDFLLHLGITAVAMGTTAHLVTDSVKLRLVQAGYSLHLSVRENQLMKNLTVTQLVDVLELLGYYDDTVGHVMWYVPFFLVLFLFFGGCFCHKKQQHKMPVSAWILLLPNALYFW</sequence>
<keyword evidence="3" id="KW-1185">Reference proteome</keyword>
<feature type="transmembrane region" description="Helical" evidence="1">
    <location>
        <begin position="187"/>
        <end position="206"/>
    </location>
</feature>
<proteinExistence type="predicted"/>
<dbReference type="EMBL" id="JBBPFD010000017">
    <property type="protein sequence ID" value="KAK7890914.1"/>
    <property type="molecule type" value="Genomic_DNA"/>
</dbReference>
<keyword evidence="1" id="KW-0472">Membrane</keyword>
<evidence type="ECO:0000313" key="3">
    <source>
        <dbReference type="Proteomes" id="UP001460270"/>
    </source>
</evidence>
<name>A0AAW0N9I9_9GOBI</name>
<comment type="caution">
    <text evidence="2">The sequence shown here is derived from an EMBL/GenBank/DDBJ whole genome shotgun (WGS) entry which is preliminary data.</text>
</comment>
<dbReference type="AlphaFoldDB" id="A0AAW0N9I9"/>
<reference evidence="3" key="1">
    <citation type="submission" date="2024-04" db="EMBL/GenBank/DDBJ databases">
        <title>Salinicola lusitanus LLJ914,a marine bacterium isolated from the Okinawa Trough.</title>
        <authorList>
            <person name="Li J."/>
        </authorList>
    </citation>
    <scope>NUCLEOTIDE SEQUENCE [LARGE SCALE GENOMIC DNA]</scope>
</reference>
<evidence type="ECO:0000256" key="1">
    <source>
        <dbReference type="SAM" id="Phobius"/>
    </source>
</evidence>
<dbReference type="Proteomes" id="UP001460270">
    <property type="component" value="Unassembled WGS sequence"/>
</dbReference>
<dbReference type="PANTHER" id="PTHR16244">
    <property type="entry name" value="CEROID-LIPOFUSCINOSIS NEURONAL PROTEIN 6"/>
    <property type="match status" value="1"/>
</dbReference>